<evidence type="ECO:0000256" key="10">
    <source>
        <dbReference type="PROSITE-ProRule" id="PRU00560"/>
    </source>
</evidence>
<feature type="domain" description="Helicase C-terminal" evidence="12">
    <location>
        <begin position="526"/>
        <end position="691"/>
    </location>
</feature>
<evidence type="ECO:0000259" key="13">
    <source>
        <dbReference type="PROSITE" id="PS51198"/>
    </source>
</evidence>
<evidence type="ECO:0000256" key="1">
    <source>
        <dbReference type="ARBA" id="ARBA00005446"/>
    </source>
</evidence>
<evidence type="ECO:0000259" key="12">
    <source>
        <dbReference type="PROSITE" id="PS51194"/>
    </source>
</evidence>
<dbReference type="STRING" id="317619.GCA_000332315_00110"/>
<keyword evidence="2 10" id="KW-0547">Nucleotide-binding</keyword>
<dbReference type="EMBL" id="AJTX02000004">
    <property type="protein sequence ID" value="KKI99612.1"/>
    <property type="molecule type" value="Genomic_DNA"/>
</dbReference>
<feature type="binding site" evidence="10">
    <location>
        <begin position="1165"/>
        <end position="1172"/>
    </location>
    <ligand>
        <name>ATP</name>
        <dbReference type="ChEBI" id="CHEBI:30616"/>
    </ligand>
</feature>
<keyword evidence="15" id="KW-1185">Reference proteome</keyword>
<dbReference type="InterPro" id="IPR027417">
    <property type="entry name" value="P-loop_NTPase"/>
</dbReference>
<dbReference type="Gene3D" id="3.40.50.300">
    <property type="entry name" value="P-loop containing nucleotide triphosphate hydrolases"/>
    <property type="match status" value="5"/>
</dbReference>
<evidence type="ECO:0000313" key="15">
    <source>
        <dbReference type="Proteomes" id="UP000034681"/>
    </source>
</evidence>
<dbReference type="SUPFAM" id="SSF52540">
    <property type="entry name" value="P-loop containing nucleoside triphosphate hydrolases"/>
    <property type="match status" value="2"/>
</dbReference>
<dbReference type="EC" id="5.6.2.4" evidence="9"/>
<comment type="catalytic activity">
    <reaction evidence="8">
        <text>Couples ATP hydrolysis with the unwinding of duplex DNA by translocating in the 3'-5' direction.</text>
        <dbReference type="EC" id="5.6.2.4"/>
    </reaction>
</comment>
<dbReference type="InterPro" id="IPR027785">
    <property type="entry name" value="UvrD-like_helicase_C"/>
</dbReference>
<dbReference type="GO" id="GO:0006310">
    <property type="term" value="P:DNA recombination"/>
    <property type="evidence" value="ECO:0007669"/>
    <property type="project" value="TreeGrafter"/>
</dbReference>
<dbReference type="Pfam" id="PF00271">
    <property type="entry name" value="Helicase_C"/>
    <property type="match status" value="1"/>
</dbReference>
<feature type="domain" description="Helicase ATP-binding" evidence="11">
    <location>
        <begin position="290"/>
        <end position="477"/>
    </location>
</feature>
<reference evidence="14" key="1">
    <citation type="submission" date="2012-04" db="EMBL/GenBank/DDBJ databases">
        <authorList>
            <person name="Borisov I.G."/>
            <person name="Ivanikova N.V."/>
            <person name="Pinevich A.V."/>
        </authorList>
    </citation>
    <scope>NUCLEOTIDE SEQUENCE</scope>
    <source>
        <strain evidence="14">CALU 1027</strain>
    </source>
</reference>
<evidence type="ECO:0000256" key="9">
    <source>
        <dbReference type="ARBA" id="ARBA00034808"/>
    </source>
</evidence>
<dbReference type="SMART" id="SM00487">
    <property type="entry name" value="DEXDc"/>
    <property type="match status" value="1"/>
</dbReference>
<keyword evidence="4 10" id="KW-0347">Helicase</keyword>
<comment type="caution">
    <text evidence="14">The sequence shown here is derived from an EMBL/GenBank/DDBJ whole genome shotgun (WGS) entry which is preliminary data.</text>
</comment>
<name>A0A0M2PWZ4_PROHO</name>
<evidence type="ECO:0000256" key="5">
    <source>
        <dbReference type="ARBA" id="ARBA00022840"/>
    </source>
</evidence>
<evidence type="ECO:0000256" key="8">
    <source>
        <dbReference type="ARBA" id="ARBA00034617"/>
    </source>
</evidence>
<dbReference type="InterPro" id="IPR014016">
    <property type="entry name" value="UvrD-like_ATP-bd"/>
</dbReference>
<dbReference type="Pfam" id="PF13538">
    <property type="entry name" value="UvrD_C_2"/>
    <property type="match status" value="1"/>
</dbReference>
<evidence type="ECO:0000313" key="14">
    <source>
        <dbReference type="EMBL" id="KKI99612.1"/>
    </source>
</evidence>
<feature type="domain" description="UvrD-like helicase ATP-binding" evidence="13">
    <location>
        <begin position="1144"/>
        <end position="1356"/>
    </location>
</feature>
<dbReference type="Proteomes" id="UP000034681">
    <property type="component" value="Unassembled WGS sequence"/>
</dbReference>
<dbReference type="CDD" id="cd17932">
    <property type="entry name" value="DEXQc_UvrD"/>
    <property type="match status" value="1"/>
</dbReference>
<dbReference type="InterPro" id="IPR001650">
    <property type="entry name" value="Helicase_C-like"/>
</dbReference>
<dbReference type="PROSITE" id="PS51198">
    <property type="entry name" value="UVRD_HELICASE_ATP_BIND"/>
    <property type="match status" value="1"/>
</dbReference>
<dbReference type="InterPro" id="IPR012337">
    <property type="entry name" value="RNaseH-like_sf"/>
</dbReference>
<dbReference type="GO" id="GO:0005737">
    <property type="term" value="C:cytoplasm"/>
    <property type="evidence" value="ECO:0007669"/>
    <property type="project" value="TreeGrafter"/>
</dbReference>
<dbReference type="PROSITE" id="PS51194">
    <property type="entry name" value="HELICASE_CTER"/>
    <property type="match status" value="1"/>
</dbReference>
<dbReference type="PANTHER" id="PTHR13710:SF105">
    <property type="entry name" value="ATP-DEPENDENT DNA HELICASE Q1"/>
    <property type="match status" value="1"/>
</dbReference>
<dbReference type="GO" id="GO:0009378">
    <property type="term" value="F:four-way junction helicase activity"/>
    <property type="evidence" value="ECO:0007669"/>
    <property type="project" value="TreeGrafter"/>
</dbReference>
<organism evidence="14 15">
    <name type="scientific">Prochlorothrix hollandica PCC 9006 = CALU 1027</name>
    <dbReference type="NCBI Taxonomy" id="317619"/>
    <lineage>
        <taxon>Bacteria</taxon>
        <taxon>Bacillati</taxon>
        <taxon>Cyanobacteriota</taxon>
        <taxon>Cyanophyceae</taxon>
        <taxon>Prochlorotrichales</taxon>
        <taxon>Prochlorotrichaceae</taxon>
        <taxon>Prochlorothrix</taxon>
    </lineage>
</organism>
<dbReference type="Pfam" id="PF00270">
    <property type="entry name" value="DEAD"/>
    <property type="match status" value="1"/>
</dbReference>
<evidence type="ECO:0000256" key="7">
    <source>
        <dbReference type="ARBA" id="ARBA00023235"/>
    </source>
</evidence>
<dbReference type="Pfam" id="PF13361">
    <property type="entry name" value="UvrD_C"/>
    <property type="match status" value="1"/>
</dbReference>
<protein>
    <recommendedName>
        <fullName evidence="9">DNA 3'-5' helicase</fullName>
        <ecNumber evidence="9">5.6.2.4</ecNumber>
    </recommendedName>
</protein>
<keyword evidence="3 10" id="KW-0378">Hydrolase</keyword>
<dbReference type="PROSITE" id="PS51192">
    <property type="entry name" value="HELICASE_ATP_BIND_1"/>
    <property type="match status" value="1"/>
</dbReference>
<sequence>MTIEAGNTMVPQSVEALPSGWLVLDLEVWKDRSGIRLAAYLWERGEHRLEPPQGESNLTGAQVRELVDRVRGATVVMGHNIRAFDVPILFGLAKEEAPAGLADRICDTLELSSLFRVGQPTHRLEKLYKLSQSNNDPLEDCWESYELYQDIKVKLLESPDNVPAEVRTWLYRLLPDECFIVQQQFFAPLEQEHIPYAWEGLNVDALQSYLETLADRKGQGNFGALVFLAWLSTYGSDQDHRPGWTDHTFSTFQEAAKIAWSFSEKGTLLRELEFFFGFKQFKAGQQEIAEALLQNDVVPLGVLPTGAGKSLCFQLPALIFSKIWGGLTVVVSPLQALMADQVSGLRQKLEEQKRNEYVDRVDLLVANQEPDEQKKILERLNNGQIDLIYLSPERLRHPLVREILIKRRPHLWVLDEAHTLSQWGHDFRPDFLRITTGIKDMYRQVHPQGTRWGFVTATATVKVVSDIQKKVKEHLEGVVANEFSRLPRHGRLFSWREEIQTAIESQPYCSPSQLADSDRLKRSAELIDQHFAALKSLDDSTLPPVAIIYVPTRKAAEKCAKALSEIQFQLGTRSGERFKAEPYHGGRKSADKKATITAFQKAELDVVVATNAFGMGIDRSNIHLVIHLAPPQTPEAYIQEIGRLARKEGEEGFAYLFMERDGERDFDWIFKQDTRGRISPHGLKKCWEVIRNKSNDKNSCLTADGKEFWVSSLDFQEYLPNHDADVLETQTRVALFYLEQAGLIKEKESVPCSLEITLLVDLDQATDLIQDLNGQAILAYFKAGGFSRQGSQCTVDIRELALISELGPKKALSTIRSLVDHGILEWAYRVSFRFNGNTKKAIKSKFDKFTEARKIIEQWDSQPIPLSHDNDFRVNLAGNEKSQQIKACLQLLSLLKLAHHHPDEQSGEIVEPLLEGGRYTDWLQQAVHKVGTLLDEIEEAQNLILDFYQQESTSLKESTLLNLAKLSTKVSFALVETLEIMQCLGLVSLGNGASQYSTLHHIQRTSKKWSDRIYQPLEEHYNQRRRRIYALQRILSMAEAKLTAHEVYHDICYRMMHSGDVDEDEAMQLREAYQEFLKAEGDDQKEWEDLILKEYGAQYLGNLELQRVRAFRNYFLWSLEEFDRHYLQDVNLSEPPSVNRLIQELNPEQLEVVTDDKSRAILVLAGPGVGKTRVIVYRIFYLVRSRGVAPEKILAIAYSGSAVGELRKRLYDLLGSQANSLNIMTFHGLARHLTGLKESDAPNHVSKDKKYDWLLEQLQFFLKNDHPGYQYILIDEFQDITEKQYKIVQSLAQLDVIDEEAEQKSFLVAVGDDDQNLYEFNGANIEFIQSFERYFKMEDQNSQAKKIFLLKNYRSDRVIVEFANKFIETCIASENRLKSQNTAIYPHSSENGQIVWGLYDHIYQASFYIAERIKGLQKHQADLAEIAVLAHKWDDLRCVQHLLRKYDIPYQLYNSHDTYQPSNSLIGQRLLERLASQIAQSDYDADTKVCPKIYIESWRTQQGYSDRDPAWAAFLNTIEDSDVMSLEDLYYVLRQTRPVKASCVVLSTFHSAKGSEFNDVFILDTGKLFSNDTPESYARLLYVGFTRAKQRLNILIKQDVVLNKMSPSYQASQILSLMSSDIKIFDISTRLMQAQDEIPATIHYEFVLNPREGMLFLTRPDVFQESGQRVIDRCAREWKSLGYRHGTKIKIHLRENPRYVVCVLSEKGTRIFNTLINGATSVNISPQTIVRIERDENFVKGNQAYPGDHHFIVVPKLLISYPSHLLS</sequence>
<dbReference type="SMART" id="SM00490">
    <property type="entry name" value="HELICc"/>
    <property type="match status" value="1"/>
</dbReference>
<evidence type="ECO:0000256" key="6">
    <source>
        <dbReference type="ARBA" id="ARBA00023125"/>
    </source>
</evidence>
<accession>A0A0M2PWZ4</accession>
<dbReference type="GO" id="GO:0016787">
    <property type="term" value="F:hydrolase activity"/>
    <property type="evidence" value="ECO:0007669"/>
    <property type="project" value="UniProtKB-UniRule"/>
</dbReference>
<dbReference type="RefSeq" id="WP_017710829.1">
    <property type="nucleotide sequence ID" value="NZ_KB235933.1"/>
</dbReference>
<dbReference type="PANTHER" id="PTHR13710">
    <property type="entry name" value="DNA HELICASE RECQ FAMILY MEMBER"/>
    <property type="match status" value="1"/>
</dbReference>
<dbReference type="GO" id="GO:0043138">
    <property type="term" value="F:3'-5' DNA helicase activity"/>
    <property type="evidence" value="ECO:0007669"/>
    <property type="project" value="UniProtKB-EC"/>
</dbReference>
<keyword evidence="5 10" id="KW-0067">ATP-binding</keyword>
<evidence type="ECO:0000256" key="3">
    <source>
        <dbReference type="ARBA" id="ARBA00022801"/>
    </source>
</evidence>
<dbReference type="GO" id="GO:0003677">
    <property type="term" value="F:DNA binding"/>
    <property type="evidence" value="ECO:0007669"/>
    <property type="project" value="UniProtKB-KW"/>
</dbReference>
<evidence type="ECO:0000256" key="4">
    <source>
        <dbReference type="ARBA" id="ARBA00022806"/>
    </source>
</evidence>
<dbReference type="OrthoDB" id="9763310at2"/>
<dbReference type="Pfam" id="PF00580">
    <property type="entry name" value="UvrD-helicase"/>
    <property type="match status" value="2"/>
</dbReference>
<keyword evidence="7" id="KW-0413">Isomerase</keyword>
<gene>
    <name evidence="14" type="ORF">PROH_06815</name>
</gene>
<dbReference type="GO" id="GO:0005524">
    <property type="term" value="F:ATP binding"/>
    <property type="evidence" value="ECO:0007669"/>
    <property type="project" value="UniProtKB-UniRule"/>
</dbReference>
<dbReference type="GO" id="GO:0006281">
    <property type="term" value="P:DNA repair"/>
    <property type="evidence" value="ECO:0007669"/>
    <property type="project" value="TreeGrafter"/>
</dbReference>
<keyword evidence="6" id="KW-0238">DNA-binding</keyword>
<comment type="similarity">
    <text evidence="1">Belongs to the helicase family. RecQ subfamily.</text>
</comment>
<dbReference type="GO" id="GO:0005694">
    <property type="term" value="C:chromosome"/>
    <property type="evidence" value="ECO:0007669"/>
    <property type="project" value="TreeGrafter"/>
</dbReference>
<proteinExistence type="inferred from homology"/>
<dbReference type="InterPro" id="IPR014017">
    <property type="entry name" value="DNA_helicase_UvrD-like_C"/>
</dbReference>
<dbReference type="SUPFAM" id="SSF53098">
    <property type="entry name" value="Ribonuclease H-like"/>
    <property type="match status" value="1"/>
</dbReference>
<evidence type="ECO:0000256" key="2">
    <source>
        <dbReference type="ARBA" id="ARBA00022741"/>
    </source>
</evidence>
<dbReference type="InterPro" id="IPR014001">
    <property type="entry name" value="Helicase_ATP-bd"/>
</dbReference>
<evidence type="ECO:0000259" key="11">
    <source>
        <dbReference type="PROSITE" id="PS51192"/>
    </source>
</evidence>
<dbReference type="InterPro" id="IPR011545">
    <property type="entry name" value="DEAD/DEAH_box_helicase_dom"/>
</dbReference>